<accession>A0ABN2L219</accession>
<keyword evidence="3" id="KW-1185">Reference proteome</keyword>
<dbReference type="PANTHER" id="PTHR42743">
    <property type="entry name" value="AMINO-ACID AMINOTRANSFERASE"/>
    <property type="match status" value="1"/>
</dbReference>
<dbReference type="Proteomes" id="UP001500655">
    <property type="component" value="Unassembled WGS sequence"/>
</dbReference>
<comment type="similarity">
    <text evidence="1">Belongs to the class-IV pyridoxal-phosphate-dependent aminotransferase family.</text>
</comment>
<reference evidence="2 3" key="1">
    <citation type="journal article" date="2019" name="Int. J. Syst. Evol. Microbiol.">
        <title>The Global Catalogue of Microorganisms (GCM) 10K type strain sequencing project: providing services to taxonomists for standard genome sequencing and annotation.</title>
        <authorList>
            <consortium name="The Broad Institute Genomics Platform"/>
            <consortium name="The Broad Institute Genome Sequencing Center for Infectious Disease"/>
            <person name="Wu L."/>
            <person name="Ma J."/>
        </authorList>
    </citation>
    <scope>NUCLEOTIDE SEQUENCE [LARGE SCALE GENOMIC DNA]</scope>
    <source>
        <strain evidence="2 3">JCM 13249</strain>
    </source>
</reference>
<dbReference type="InterPro" id="IPR036038">
    <property type="entry name" value="Aminotransferase-like"/>
</dbReference>
<evidence type="ECO:0000313" key="3">
    <source>
        <dbReference type="Proteomes" id="UP001500655"/>
    </source>
</evidence>
<name>A0ABN2L219_9ACTN</name>
<organism evidence="2 3">
    <name type="scientific">Luedemannella helvata</name>
    <dbReference type="NCBI Taxonomy" id="349315"/>
    <lineage>
        <taxon>Bacteria</taxon>
        <taxon>Bacillati</taxon>
        <taxon>Actinomycetota</taxon>
        <taxon>Actinomycetes</taxon>
        <taxon>Micromonosporales</taxon>
        <taxon>Micromonosporaceae</taxon>
        <taxon>Luedemannella</taxon>
    </lineage>
</organism>
<dbReference type="SUPFAM" id="SSF56752">
    <property type="entry name" value="D-aminoacid aminotransferase-like PLP-dependent enzymes"/>
    <property type="match status" value="1"/>
</dbReference>
<protein>
    <submittedName>
        <fullName evidence="2">Aminodeoxychorismate lyase</fullName>
    </submittedName>
</protein>
<comment type="caution">
    <text evidence="2">The sequence shown here is derived from an EMBL/GenBank/DDBJ whole genome shotgun (WGS) entry which is preliminary data.</text>
</comment>
<gene>
    <name evidence="2" type="ORF">GCM10009681_48920</name>
</gene>
<keyword evidence="2" id="KW-0456">Lyase</keyword>
<dbReference type="GO" id="GO:0016829">
    <property type="term" value="F:lyase activity"/>
    <property type="evidence" value="ECO:0007669"/>
    <property type="project" value="UniProtKB-KW"/>
</dbReference>
<dbReference type="InterPro" id="IPR043131">
    <property type="entry name" value="BCAT-like_N"/>
</dbReference>
<dbReference type="Gene3D" id="3.20.10.10">
    <property type="entry name" value="D-amino Acid Aminotransferase, subunit A, domain 2"/>
    <property type="match status" value="1"/>
</dbReference>
<proteinExistence type="inferred from homology"/>
<evidence type="ECO:0000256" key="1">
    <source>
        <dbReference type="ARBA" id="ARBA00009320"/>
    </source>
</evidence>
<dbReference type="EMBL" id="BAAALS010000030">
    <property type="protein sequence ID" value="GAA1771679.1"/>
    <property type="molecule type" value="Genomic_DNA"/>
</dbReference>
<dbReference type="InterPro" id="IPR043132">
    <property type="entry name" value="BCAT-like_C"/>
</dbReference>
<evidence type="ECO:0000313" key="2">
    <source>
        <dbReference type="EMBL" id="GAA1771679.1"/>
    </source>
</evidence>
<dbReference type="InterPro" id="IPR050571">
    <property type="entry name" value="Class-IV_PLP-Dep_Aminotrnsfr"/>
</dbReference>
<dbReference type="Gene3D" id="3.30.470.10">
    <property type="match status" value="1"/>
</dbReference>
<sequence>MGDGIVRSYVGAALCLRVVLEQTTLAPPGELRVVAVLGTGVVAPDTPILRADDLGALRGDGIFETMHVRAGSPWLLDKHLARMAGSAAALQLVLPPEADLRELAHQAVAAWPAQLEGALRIICTRGAEAGSPVTVFATVGPVGAPIRRARRDGIAVLTATQGFPVDLRASAPWLLGGAKTLSYAVNMACLRWATASGADDVLWTSTDGYALEAPTSTLVWLAGGTLWTVPAGRTGILAGTTARWLLDHAGELGWGADERLVTPDEIVASDGAWLTSSVRGVAGIRTLDGAALRTSPEITTKIRNLLGFPD</sequence>
<dbReference type="Pfam" id="PF01063">
    <property type="entry name" value="Aminotran_4"/>
    <property type="match status" value="1"/>
</dbReference>
<dbReference type="InterPro" id="IPR001544">
    <property type="entry name" value="Aminotrans_IV"/>
</dbReference>
<dbReference type="PANTHER" id="PTHR42743:SF11">
    <property type="entry name" value="AMINODEOXYCHORISMATE LYASE"/>
    <property type="match status" value="1"/>
</dbReference>